<dbReference type="eggNOG" id="COG3170">
    <property type="taxonomic scope" value="Bacteria"/>
</dbReference>
<dbReference type="EMBL" id="CP001778">
    <property type="protein sequence ID" value="ADD40939.1"/>
    <property type="molecule type" value="Genomic_DNA"/>
</dbReference>
<dbReference type="STRING" id="446470.Snas_1229"/>
<proteinExistence type="predicted"/>
<dbReference type="OrthoDB" id="3319826at2"/>
<feature type="compositionally biased region" description="Basic and acidic residues" evidence="1">
    <location>
        <begin position="31"/>
        <end position="50"/>
    </location>
</feature>
<keyword evidence="3" id="KW-1185">Reference proteome</keyword>
<feature type="region of interest" description="Disordered" evidence="1">
    <location>
        <begin position="1"/>
        <end position="64"/>
    </location>
</feature>
<evidence type="ECO:0000313" key="2">
    <source>
        <dbReference type="EMBL" id="ADD40939.1"/>
    </source>
</evidence>
<name>D3QBC2_STANL</name>
<dbReference type="RefSeq" id="WP_013016510.1">
    <property type="nucleotide sequence ID" value="NC_013947.1"/>
</dbReference>
<reference evidence="2 3" key="1">
    <citation type="journal article" date="2009" name="Stand. Genomic Sci.">
        <title>Complete genome sequence of Stackebrandtia nassauensis type strain (LLR-40K-21).</title>
        <authorList>
            <person name="Munk C."/>
            <person name="Lapidus A."/>
            <person name="Copeland A."/>
            <person name="Jando M."/>
            <person name="Mayilraj S."/>
            <person name="Glavina Del Rio T."/>
            <person name="Nolan M."/>
            <person name="Chen F."/>
            <person name="Lucas S."/>
            <person name="Tice H."/>
            <person name="Cheng J.F."/>
            <person name="Han C."/>
            <person name="Detter J.C."/>
            <person name="Bruce D."/>
            <person name="Goodwin L."/>
            <person name="Chain P."/>
            <person name="Pitluck S."/>
            <person name="Goker M."/>
            <person name="Ovchinikova G."/>
            <person name="Pati A."/>
            <person name="Ivanova N."/>
            <person name="Mavromatis K."/>
            <person name="Chen A."/>
            <person name="Palaniappan K."/>
            <person name="Land M."/>
            <person name="Hauser L."/>
            <person name="Chang Y.J."/>
            <person name="Jeffries C.D."/>
            <person name="Bristow J."/>
            <person name="Eisen J.A."/>
            <person name="Markowitz V."/>
            <person name="Hugenholtz P."/>
            <person name="Kyrpides N.C."/>
            <person name="Klenk H.P."/>
        </authorList>
    </citation>
    <scope>NUCLEOTIDE SEQUENCE [LARGE SCALE GENOMIC DNA]</scope>
    <source>
        <strain evidence="3">DSM 44728 / CIP 108903 / NRRL B-16338 / NBRC 102104 / LLR-40K-21</strain>
    </source>
</reference>
<accession>D3QBC2</accession>
<evidence type="ECO:0000313" key="3">
    <source>
        <dbReference type="Proteomes" id="UP000000844"/>
    </source>
</evidence>
<protein>
    <submittedName>
        <fullName evidence="2">Uncharacterized protein</fullName>
    </submittedName>
</protein>
<gene>
    <name evidence="2" type="ordered locus">Snas_1229</name>
</gene>
<organism evidence="2 3">
    <name type="scientific">Stackebrandtia nassauensis (strain DSM 44728 / CIP 108903 / NRRL B-16338 / NBRC 102104 / LLR-40K-21)</name>
    <dbReference type="NCBI Taxonomy" id="446470"/>
    <lineage>
        <taxon>Bacteria</taxon>
        <taxon>Bacillati</taxon>
        <taxon>Actinomycetota</taxon>
        <taxon>Actinomycetes</taxon>
        <taxon>Glycomycetales</taxon>
        <taxon>Glycomycetaceae</taxon>
        <taxon>Stackebrandtia</taxon>
    </lineage>
</organism>
<dbReference type="KEGG" id="sna:Snas_1229"/>
<dbReference type="AlphaFoldDB" id="D3QBC2"/>
<sequence length="748" mass="82293">MTAEDEGPKNPKPQTPLEAAKPVEAANPADAKPEAAEEKPASDAKPETADKPTPASTAKPPQADEYDVVPDQAERTPPPDFLRAGGAHFEFDRVFTSGSAAFGPNAQAVTINVESTKSNIWTHIVDTGTIRSLIECYEPTTIDATLARLLDREGLVCLKGEPNTGRKTTALVALANRHGTGQVRRIDIDLTVELNEITEETITAECGYLLAAPERSFRLNDFGPLAAIAKNKRASIVIVTEAKRTPSNFTVEHEMPDLAEVFRKHLGDQAARQSRCDVECLNSASRCGSRCYLDVRSLCEESDGLAAALDQLASPRQAFDLADEIAKVRPNSHEELDRILGDRFRYKLELARRHLAIPGTPDPTERDRAGQRQAYLVAYAAFHGESLTLVSYAAGKLRDINGSGTSTGFGTTFSSLVPEELRPEGSIGPGDQAQFKDEAMVRAFLEVMWNEYPDSQQHLLNWLDLLVTDRRAHVRARAAHTAGFFAGLAPESVLAELIDVWAGNRLANSRQAAALTCASVIDDPRVEPSLRRHLQNWVSHHNDRRLDTVARAYLSGIGSHIHLEQALRHMRIIAERDAQAESPSVPLALTALAAVHPIGPIVTMLREWTTGRSVRLWTHAARALTELADAYPSDGASRRQLLLSWMGNDPQRHEILAVLWRHALLLPDTAHRAWWVLGGWVSQASFDDGIADPVVILISQICRDSVFQRRLEFHLQRMWRIAIPESSVISRLDAIAKGQTHASVSQIP</sequence>
<evidence type="ECO:0000256" key="1">
    <source>
        <dbReference type="SAM" id="MobiDB-lite"/>
    </source>
</evidence>
<dbReference type="HOGENOM" id="CLU_359783_0_0_11"/>
<dbReference type="Proteomes" id="UP000000844">
    <property type="component" value="Chromosome"/>
</dbReference>